<comment type="similarity">
    <text evidence="5">Belongs to the 4-toluene sulfonate uptake permease (TSUP) (TC 2.A.102) family.</text>
</comment>
<keyword evidence="5" id="KW-1003">Cell membrane</keyword>
<sequence>MLHRLRRHWTTYSLLAVLASAGLLHLAGTLHLGDTARQALLAASGWTDDPLFWTFIAIGFMAQIIDGALGMAYGVTANTALMSAGLPPAAASAGIHLAEIFTTGASGLAHLKFGNIDRQLFKRLVIPGVAGGVAGAAVLAFVDVSIIKPVVSAYLLLMGIYILLKARQQLAARGQPKRIAPLAFLGGALDSIGGGGWGPVVTTSLIGRGGAPRTVIGSVNAAEFFLSVAGAASFAVFIGVFGQLELIAGLVIGGMVAAPLAAWTTRYLPARALMTVVGLLISGLSIWNLYKALA</sequence>
<dbReference type="EMBL" id="JAQQLF010000013">
    <property type="protein sequence ID" value="MDC7717888.1"/>
    <property type="molecule type" value="Genomic_DNA"/>
</dbReference>
<feature type="transmembrane region" description="Helical" evidence="5">
    <location>
        <begin position="246"/>
        <end position="265"/>
    </location>
</feature>
<dbReference type="PANTHER" id="PTHR43701">
    <property type="entry name" value="MEMBRANE TRANSPORTER PROTEIN MJ0441-RELATED"/>
    <property type="match status" value="1"/>
</dbReference>
<comment type="caution">
    <text evidence="6">The sequence shown here is derived from an EMBL/GenBank/DDBJ whole genome shotgun (WGS) entry which is preliminary data.</text>
</comment>
<feature type="transmembrane region" description="Helical" evidence="5">
    <location>
        <begin position="52"/>
        <end position="73"/>
    </location>
</feature>
<comment type="subcellular location">
    <subcellularLocation>
        <location evidence="5">Cell membrane</location>
        <topology evidence="5">Multi-pass membrane protein</topology>
    </subcellularLocation>
    <subcellularLocation>
        <location evidence="1">Membrane</location>
        <topology evidence="1">Multi-pass membrane protein</topology>
    </subcellularLocation>
</comment>
<evidence type="ECO:0000256" key="4">
    <source>
        <dbReference type="ARBA" id="ARBA00023136"/>
    </source>
</evidence>
<evidence type="ECO:0000313" key="7">
    <source>
        <dbReference type="Proteomes" id="UP001219956"/>
    </source>
</evidence>
<feature type="transmembrane region" description="Helical" evidence="5">
    <location>
        <begin position="221"/>
        <end position="240"/>
    </location>
</feature>
<feature type="transmembrane region" description="Helical" evidence="5">
    <location>
        <begin position="120"/>
        <end position="140"/>
    </location>
</feature>
<gene>
    <name evidence="6" type="ORF">PQU95_11765</name>
</gene>
<reference evidence="6 7" key="1">
    <citation type="submission" date="2023-01" db="EMBL/GenBank/DDBJ databases">
        <title>Novel species of the genus Vogesella isolated from rivers.</title>
        <authorList>
            <person name="Lu H."/>
        </authorList>
    </citation>
    <scope>NUCLEOTIDE SEQUENCE [LARGE SCALE GENOMIC DNA]</scope>
    <source>
        <strain evidence="6 7">DC21W</strain>
    </source>
</reference>
<dbReference type="Pfam" id="PF01925">
    <property type="entry name" value="TauE"/>
    <property type="match status" value="1"/>
</dbReference>
<keyword evidence="3 5" id="KW-1133">Transmembrane helix</keyword>
<evidence type="ECO:0000256" key="3">
    <source>
        <dbReference type="ARBA" id="ARBA00022989"/>
    </source>
</evidence>
<dbReference type="PANTHER" id="PTHR43701:SF12">
    <property type="entry name" value="MEMBRANE TRANSPORTER PROTEIN YTNM-RELATED"/>
    <property type="match status" value="1"/>
</dbReference>
<protein>
    <recommendedName>
        <fullName evidence="5">Probable membrane transporter protein</fullName>
    </recommendedName>
</protein>
<feature type="transmembrane region" description="Helical" evidence="5">
    <location>
        <begin position="146"/>
        <end position="164"/>
    </location>
</feature>
<keyword evidence="4 5" id="KW-0472">Membrane</keyword>
<proteinExistence type="inferred from homology"/>
<dbReference type="RefSeq" id="WP_272752196.1">
    <property type="nucleotide sequence ID" value="NZ_JAQQLF010000013.1"/>
</dbReference>
<accession>A0ABT5J0G7</accession>
<evidence type="ECO:0000313" key="6">
    <source>
        <dbReference type="EMBL" id="MDC7717888.1"/>
    </source>
</evidence>
<dbReference type="InterPro" id="IPR051598">
    <property type="entry name" value="TSUP/Inactive_protease-like"/>
</dbReference>
<name>A0ABT5J0G7_9NEIS</name>
<evidence type="ECO:0000256" key="1">
    <source>
        <dbReference type="ARBA" id="ARBA00004141"/>
    </source>
</evidence>
<keyword evidence="7" id="KW-1185">Reference proteome</keyword>
<feature type="transmembrane region" description="Helical" evidence="5">
    <location>
        <begin position="272"/>
        <end position="290"/>
    </location>
</feature>
<dbReference type="InterPro" id="IPR002781">
    <property type="entry name" value="TM_pro_TauE-like"/>
</dbReference>
<dbReference type="Proteomes" id="UP001219956">
    <property type="component" value="Unassembled WGS sequence"/>
</dbReference>
<evidence type="ECO:0000256" key="5">
    <source>
        <dbReference type="RuleBase" id="RU363041"/>
    </source>
</evidence>
<organism evidence="6 7">
    <name type="scientific">Vogesella aquatica</name>
    <dbReference type="NCBI Taxonomy" id="2984206"/>
    <lineage>
        <taxon>Bacteria</taxon>
        <taxon>Pseudomonadati</taxon>
        <taxon>Pseudomonadota</taxon>
        <taxon>Betaproteobacteria</taxon>
        <taxon>Neisseriales</taxon>
        <taxon>Chromobacteriaceae</taxon>
        <taxon>Vogesella</taxon>
    </lineage>
</organism>
<keyword evidence="2 5" id="KW-0812">Transmembrane</keyword>
<evidence type="ECO:0000256" key="2">
    <source>
        <dbReference type="ARBA" id="ARBA00022692"/>
    </source>
</evidence>